<keyword evidence="3" id="KW-1185">Reference proteome</keyword>
<evidence type="ECO:0000313" key="3">
    <source>
        <dbReference type="Proteomes" id="UP000027138"/>
    </source>
</evidence>
<organism evidence="2 3">
    <name type="scientific">Jatropha curcas</name>
    <name type="common">Barbados nut</name>
    <dbReference type="NCBI Taxonomy" id="180498"/>
    <lineage>
        <taxon>Eukaryota</taxon>
        <taxon>Viridiplantae</taxon>
        <taxon>Streptophyta</taxon>
        <taxon>Embryophyta</taxon>
        <taxon>Tracheophyta</taxon>
        <taxon>Spermatophyta</taxon>
        <taxon>Magnoliopsida</taxon>
        <taxon>eudicotyledons</taxon>
        <taxon>Gunneridae</taxon>
        <taxon>Pentapetalae</taxon>
        <taxon>rosids</taxon>
        <taxon>fabids</taxon>
        <taxon>Malpighiales</taxon>
        <taxon>Euphorbiaceae</taxon>
        <taxon>Crotonoideae</taxon>
        <taxon>Jatropheae</taxon>
        <taxon>Jatropha</taxon>
    </lineage>
</organism>
<proteinExistence type="predicted"/>
<feature type="compositionally biased region" description="Low complexity" evidence="1">
    <location>
        <begin position="14"/>
        <end position="28"/>
    </location>
</feature>
<dbReference type="EMBL" id="KK914198">
    <property type="protein sequence ID" value="KDP47066.1"/>
    <property type="molecule type" value="Genomic_DNA"/>
</dbReference>
<dbReference type="Proteomes" id="UP000027138">
    <property type="component" value="Unassembled WGS sequence"/>
</dbReference>
<protein>
    <submittedName>
        <fullName evidence="2">Uncharacterized protein</fullName>
    </submittedName>
</protein>
<name>A0A067LF12_JATCU</name>
<feature type="region of interest" description="Disordered" evidence="1">
    <location>
        <begin position="1"/>
        <end position="28"/>
    </location>
</feature>
<accession>A0A067LF12</accession>
<evidence type="ECO:0000256" key="1">
    <source>
        <dbReference type="SAM" id="MobiDB-lite"/>
    </source>
</evidence>
<dbReference type="AlphaFoldDB" id="A0A067LF12"/>
<gene>
    <name evidence="2" type="ORF">JCGZ_05093</name>
</gene>
<sequence>MDSASAQPPPPLSLPVSSHQSRSISSPRRRLLAAATRPSFPFSPFLLLVSAKITARLGLQPDRDSVFVLLSVSEQLRRLSPIR</sequence>
<reference evidence="2 3" key="1">
    <citation type="journal article" date="2014" name="PLoS ONE">
        <title>Global Analysis of Gene Expression Profiles in Physic Nut (Jatropha curcas L.) Seedlings Exposed to Salt Stress.</title>
        <authorList>
            <person name="Zhang L."/>
            <person name="Zhang C."/>
            <person name="Wu P."/>
            <person name="Chen Y."/>
            <person name="Li M."/>
            <person name="Jiang H."/>
            <person name="Wu G."/>
        </authorList>
    </citation>
    <scope>NUCLEOTIDE SEQUENCE [LARGE SCALE GENOMIC DNA]</scope>
    <source>
        <strain evidence="3">cv. GZQX0401</strain>
        <tissue evidence="2">Young leaves</tissue>
    </source>
</reference>
<evidence type="ECO:0000313" key="2">
    <source>
        <dbReference type="EMBL" id="KDP47066.1"/>
    </source>
</evidence>